<comment type="subcellular location">
    <subcellularLocation>
        <location evidence="1">Nucleus</location>
    </subcellularLocation>
</comment>
<feature type="compositionally biased region" description="Acidic residues" evidence="6">
    <location>
        <begin position="122"/>
        <end position="132"/>
    </location>
</feature>
<feature type="compositionally biased region" description="Basic and acidic residues" evidence="6">
    <location>
        <begin position="32"/>
        <end position="46"/>
    </location>
</feature>
<dbReference type="GO" id="GO:0003682">
    <property type="term" value="F:chromatin binding"/>
    <property type="evidence" value="ECO:0007669"/>
    <property type="project" value="UniProtKB-ARBA"/>
</dbReference>
<organism evidence="8 9">
    <name type="scientific">Trema orientale</name>
    <name type="common">Charcoal tree</name>
    <name type="synonym">Celtis orientalis</name>
    <dbReference type="NCBI Taxonomy" id="63057"/>
    <lineage>
        <taxon>Eukaryota</taxon>
        <taxon>Viridiplantae</taxon>
        <taxon>Streptophyta</taxon>
        <taxon>Embryophyta</taxon>
        <taxon>Tracheophyta</taxon>
        <taxon>Spermatophyta</taxon>
        <taxon>Magnoliopsida</taxon>
        <taxon>eudicotyledons</taxon>
        <taxon>Gunneridae</taxon>
        <taxon>Pentapetalae</taxon>
        <taxon>rosids</taxon>
        <taxon>fabids</taxon>
        <taxon>Rosales</taxon>
        <taxon>Cannabaceae</taxon>
        <taxon>Trema</taxon>
    </lineage>
</organism>
<proteinExistence type="inferred from homology"/>
<dbReference type="GO" id="GO:0006325">
    <property type="term" value="P:chromatin organization"/>
    <property type="evidence" value="ECO:0007669"/>
    <property type="project" value="UniProtKB-ARBA"/>
</dbReference>
<dbReference type="AlphaFoldDB" id="A0A2P5EE80"/>
<protein>
    <submittedName>
        <fullName evidence="8">High mobility group box domain containing protein</fullName>
    </submittedName>
</protein>
<reference evidence="9" key="1">
    <citation type="submission" date="2016-06" db="EMBL/GenBank/DDBJ databases">
        <title>Parallel loss of symbiosis genes in relatives of nitrogen-fixing non-legume Parasponia.</title>
        <authorList>
            <person name="Van Velzen R."/>
            <person name="Holmer R."/>
            <person name="Bu F."/>
            <person name="Rutten L."/>
            <person name="Van Zeijl A."/>
            <person name="Liu W."/>
            <person name="Santuari L."/>
            <person name="Cao Q."/>
            <person name="Sharma T."/>
            <person name="Shen D."/>
            <person name="Roswanjaya Y."/>
            <person name="Wardhani T."/>
            <person name="Kalhor M.S."/>
            <person name="Jansen J."/>
            <person name="Van den Hoogen J."/>
            <person name="Gungor B."/>
            <person name="Hartog M."/>
            <person name="Hontelez J."/>
            <person name="Verver J."/>
            <person name="Yang W.-C."/>
            <person name="Schijlen E."/>
            <person name="Repin R."/>
            <person name="Schilthuizen M."/>
            <person name="Schranz E."/>
            <person name="Heidstra R."/>
            <person name="Miyata K."/>
            <person name="Fedorova E."/>
            <person name="Kohlen W."/>
            <person name="Bisseling T."/>
            <person name="Smit S."/>
            <person name="Geurts R."/>
        </authorList>
    </citation>
    <scope>NUCLEOTIDE SEQUENCE [LARGE SCALE GENOMIC DNA]</scope>
    <source>
        <strain evidence="9">cv. RG33-2</strain>
    </source>
</reference>
<feature type="region of interest" description="Disordered" evidence="6">
    <location>
        <begin position="1"/>
        <end position="48"/>
    </location>
</feature>
<dbReference type="SUPFAM" id="SSF47095">
    <property type="entry name" value="HMG-box"/>
    <property type="match status" value="1"/>
</dbReference>
<comment type="similarity">
    <text evidence="2">Belongs to the HMGB family.</text>
</comment>
<dbReference type="EMBL" id="JXTC01000172">
    <property type="protein sequence ID" value="PON83845.1"/>
    <property type="molecule type" value="Genomic_DNA"/>
</dbReference>
<dbReference type="InterPro" id="IPR031061">
    <property type="entry name" value="HMGB_plant"/>
</dbReference>
<evidence type="ECO:0000256" key="4">
    <source>
        <dbReference type="ARBA" id="ARBA00023242"/>
    </source>
</evidence>
<evidence type="ECO:0000313" key="8">
    <source>
        <dbReference type="EMBL" id="PON83845.1"/>
    </source>
</evidence>
<evidence type="ECO:0000256" key="6">
    <source>
        <dbReference type="SAM" id="MobiDB-lite"/>
    </source>
</evidence>
<evidence type="ECO:0000259" key="7">
    <source>
        <dbReference type="PROSITE" id="PS50118"/>
    </source>
</evidence>
<dbReference type="InterPro" id="IPR009071">
    <property type="entry name" value="HMG_box_dom"/>
</dbReference>
<dbReference type="InterPro" id="IPR036910">
    <property type="entry name" value="HMG_box_dom_sf"/>
</dbReference>
<feature type="region of interest" description="Disordered" evidence="6">
    <location>
        <begin position="104"/>
        <end position="132"/>
    </location>
</feature>
<sequence>MRGPKSSAIAHKKPETEMLLNQRKAGGANATKKAEKASKKSSDAPKRPSGAFFIFMEEFRKSFKENFPDVKSCSAEKGPYIETAMKRKIEYEKAVKAYKIKLMNDNGGDEKAEESEKSSSEVNEETGENDSS</sequence>
<evidence type="ECO:0000256" key="2">
    <source>
        <dbReference type="ARBA" id="ARBA00008774"/>
    </source>
</evidence>
<dbReference type="OrthoDB" id="1919336at2759"/>
<dbReference type="GO" id="GO:0005634">
    <property type="term" value="C:nucleus"/>
    <property type="evidence" value="ECO:0007669"/>
    <property type="project" value="UniProtKB-SubCell"/>
</dbReference>
<feature type="compositionally biased region" description="Basic and acidic residues" evidence="6">
    <location>
        <begin position="108"/>
        <end position="119"/>
    </location>
</feature>
<dbReference type="PANTHER" id="PTHR46261:SF32">
    <property type="entry name" value="HIGH MOBILITY GROUP B PROTEIN 3-LIKE"/>
    <property type="match status" value="1"/>
</dbReference>
<evidence type="ECO:0000256" key="5">
    <source>
        <dbReference type="PROSITE-ProRule" id="PRU00267"/>
    </source>
</evidence>
<comment type="caution">
    <text evidence="8">The sequence shown here is derived from an EMBL/GenBank/DDBJ whole genome shotgun (WGS) entry which is preliminary data.</text>
</comment>
<dbReference type="InParanoid" id="A0A2P5EE80"/>
<dbReference type="Gene3D" id="1.10.30.10">
    <property type="entry name" value="High mobility group box domain"/>
    <property type="match status" value="1"/>
</dbReference>
<keyword evidence="4 5" id="KW-0539">Nucleus</keyword>
<dbReference type="GO" id="GO:0000785">
    <property type="term" value="C:chromatin"/>
    <property type="evidence" value="ECO:0007669"/>
    <property type="project" value="UniProtKB-ARBA"/>
</dbReference>
<name>A0A2P5EE80_TREOI</name>
<evidence type="ECO:0000256" key="1">
    <source>
        <dbReference type="ARBA" id="ARBA00004123"/>
    </source>
</evidence>
<evidence type="ECO:0000256" key="3">
    <source>
        <dbReference type="ARBA" id="ARBA00023125"/>
    </source>
</evidence>
<dbReference type="Proteomes" id="UP000237000">
    <property type="component" value="Unassembled WGS sequence"/>
</dbReference>
<keyword evidence="3 5" id="KW-0238">DNA-binding</keyword>
<accession>A0A2P5EE80</accession>
<keyword evidence="9" id="KW-1185">Reference proteome</keyword>
<dbReference type="SMART" id="SM00398">
    <property type="entry name" value="HMG"/>
    <property type="match status" value="1"/>
</dbReference>
<dbReference type="PROSITE" id="PS50118">
    <property type="entry name" value="HMG_BOX_2"/>
    <property type="match status" value="1"/>
</dbReference>
<dbReference type="STRING" id="63057.A0A2P5EE80"/>
<feature type="DNA-binding region" description="HMG box" evidence="5">
    <location>
        <begin position="45"/>
        <end position="99"/>
    </location>
</feature>
<dbReference type="PANTHER" id="PTHR46261">
    <property type="entry name" value="HIGH MOBILITY GROUP B PROTEIN 4-RELATED"/>
    <property type="match status" value="1"/>
</dbReference>
<dbReference type="GO" id="GO:0030527">
    <property type="term" value="F:structural constituent of chromatin"/>
    <property type="evidence" value="ECO:0007669"/>
    <property type="project" value="UniProtKB-ARBA"/>
</dbReference>
<dbReference type="GO" id="GO:0003677">
    <property type="term" value="F:DNA binding"/>
    <property type="evidence" value="ECO:0007669"/>
    <property type="project" value="UniProtKB-UniRule"/>
</dbReference>
<evidence type="ECO:0000313" key="9">
    <source>
        <dbReference type="Proteomes" id="UP000237000"/>
    </source>
</evidence>
<feature type="domain" description="HMG box" evidence="7">
    <location>
        <begin position="45"/>
        <end position="99"/>
    </location>
</feature>
<gene>
    <name evidence="8" type="ORF">TorRG33x02_203960</name>
</gene>